<dbReference type="GO" id="GO:0008664">
    <property type="term" value="F:RNA 2',3'-cyclic 3'-phosphodiesterase activity"/>
    <property type="evidence" value="ECO:0007669"/>
    <property type="project" value="InterPro"/>
</dbReference>
<dbReference type="SUPFAM" id="SSF55144">
    <property type="entry name" value="LigT-like"/>
    <property type="match status" value="1"/>
</dbReference>
<keyword evidence="3" id="KW-1185">Reference proteome</keyword>
<dbReference type="Proteomes" id="UP000199420">
    <property type="component" value="Unassembled WGS sequence"/>
</dbReference>
<dbReference type="AlphaFoldDB" id="A0A1H6Y5E7"/>
<dbReference type="Gene3D" id="3.90.1140.10">
    <property type="entry name" value="Cyclic phosphodiesterase"/>
    <property type="match status" value="1"/>
</dbReference>
<dbReference type="EMBL" id="FNYC01000006">
    <property type="protein sequence ID" value="SEJ35114.1"/>
    <property type="molecule type" value="Genomic_DNA"/>
</dbReference>
<name>A0A1H6Y5E7_9GAMM</name>
<dbReference type="PANTHER" id="PTHR35561:SF1">
    <property type="entry name" value="RNA 2',3'-CYCLIC PHOSPHODIESTERASE"/>
    <property type="match status" value="1"/>
</dbReference>
<dbReference type="PANTHER" id="PTHR35561">
    <property type="entry name" value="RNA 2',3'-CYCLIC PHOSPHODIESTERASE"/>
    <property type="match status" value="1"/>
</dbReference>
<reference evidence="2 3" key="1">
    <citation type="submission" date="2016-10" db="EMBL/GenBank/DDBJ databases">
        <authorList>
            <person name="de Groot N.N."/>
        </authorList>
    </citation>
    <scope>NUCLEOTIDE SEQUENCE [LARGE SCALE GENOMIC DNA]</scope>
    <source>
        <strain evidence="2 3">DSM 26515</strain>
    </source>
</reference>
<accession>A0A1H6Y5E7</accession>
<evidence type="ECO:0000313" key="3">
    <source>
        <dbReference type="Proteomes" id="UP000199420"/>
    </source>
</evidence>
<dbReference type="GO" id="GO:0004113">
    <property type="term" value="F:2',3'-cyclic-nucleotide 3'-phosphodiesterase activity"/>
    <property type="evidence" value="ECO:0007669"/>
    <property type="project" value="InterPro"/>
</dbReference>
<dbReference type="GO" id="GO:0016874">
    <property type="term" value="F:ligase activity"/>
    <property type="evidence" value="ECO:0007669"/>
    <property type="project" value="UniProtKB-KW"/>
</dbReference>
<organism evidence="2 3">
    <name type="scientific">Frateuria terrea</name>
    <dbReference type="NCBI Taxonomy" id="529704"/>
    <lineage>
        <taxon>Bacteria</taxon>
        <taxon>Pseudomonadati</taxon>
        <taxon>Pseudomonadota</taxon>
        <taxon>Gammaproteobacteria</taxon>
        <taxon>Lysobacterales</taxon>
        <taxon>Rhodanobacteraceae</taxon>
        <taxon>Frateuria</taxon>
    </lineage>
</organism>
<proteinExistence type="predicted"/>
<dbReference type="STRING" id="529704.SAMN02927913_2338"/>
<dbReference type="NCBIfam" id="TIGR02258">
    <property type="entry name" value="2_5_ligase"/>
    <property type="match status" value="1"/>
</dbReference>
<dbReference type="InterPro" id="IPR004175">
    <property type="entry name" value="RNA_CPDase"/>
</dbReference>
<keyword evidence="1" id="KW-0378">Hydrolase</keyword>
<dbReference type="InterPro" id="IPR009097">
    <property type="entry name" value="Cyclic_Pdiesterase"/>
</dbReference>
<dbReference type="Pfam" id="PF13563">
    <property type="entry name" value="2_5_RNA_ligase2"/>
    <property type="match status" value="1"/>
</dbReference>
<evidence type="ECO:0000313" key="2">
    <source>
        <dbReference type="EMBL" id="SEJ35114.1"/>
    </source>
</evidence>
<protein>
    <submittedName>
        <fullName evidence="2">2'-5' RNA ligase</fullName>
    </submittedName>
</protein>
<keyword evidence="2" id="KW-0436">Ligase</keyword>
<gene>
    <name evidence="2" type="ORF">SAMN04487997_3103</name>
</gene>
<sequence>MVAPCFVPVPMQQTSLDGLAAPHPTDRLFFAVMPPPASAAQLAELAADLRGRLGLKGRPRPTSHLHVTLHHLGDFAGVPQQRVDDARAAAAGIAMGAFETCFDRVASFAGRPGKHPFVLLGAGAATGLAMLHAGLGARLAVAGLGRRERAFVPHVTLLYDARRVPAQPVEPLGWTAREFVLVHSLLGRTEYRVLGRWELVG</sequence>
<evidence type="ECO:0000256" key="1">
    <source>
        <dbReference type="ARBA" id="ARBA00022801"/>
    </source>
</evidence>